<keyword evidence="2" id="KW-1185">Reference proteome</keyword>
<organism evidence="1 2">
    <name type="scientific">Knoellia sinensis KCTC 19936</name>
    <dbReference type="NCBI Taxonomy" id="1385520"/>
    <lineage>
        <taxon>Bacteria</taxon>
        <taxon>Bacillati</taxon>
        <taxon>Actinomycetota</taxon>
        <taxon>Actinomycetes</taxon>
        <taxon>Micrococcales</taxon>
        <taxon>Intrasporangiaceae</taxon>
        <taxon>Knoellia</taxon>
    </lineage>
</organism>
<comment type="caution">
    <text evidence="1">The sequence shown here is derived from an EMBL/GenBank/DDBJ whole genome shotgun (WGS) entry which is preliminary data.</text>
</comment>
<evidence type="ECO:0000313" key="2">
    <source>
        <dbReference type="Proteomes" id="UP000030002"/>
    </source>
</evidence>
<dbReference type="AlphaFoldDB" id="A0A0A0J164"/>
<evidence type="ECO:0000313" key="1">
    <source>
        <dbReference type="EMBL" id="KGN30843.1"/>
    </source>
</evidence>
<dbReference type="eggNOG" id="ENOG5032MQK">
    <property type="taxonomic scope" value="Bacteria"/>
</dbReference>
<reference evidence="1 2" key="1">
    <citation type="submission" date="2013-08" db="EMBL/GenBank/DDBJ databases">
        <title>The genome sequence of Knoellia sinensis.</title>
        <authorList>
            <person name="Zhu W."/>
            <person name="Wang G."/>
        </authorList>
    </citation>
    <scope>NUCLEOTIDE SEQUENCE [LARGE SCALE GENOMIC DNA]</scope>
    <source>
        <strain evidence="1 2">KCTC 19936</strain>
    </source>
</reference>
<protein>
    <submittedName>
        <fullName evidence="1">Uncharacterized protein</fullName>
    </submittedName>
</protein>
<name>A0A0A0J164_9MICO</name>
<gene>
    <name evidence="1" type="ORF">N802_05465</name>
</gene>
<sequence>MVNRFQLKDLIGLELSAACYVRDYVELHFDGPILRCLADPIVVGPSGRFEHPNVGSRDALCALVGDVVSGAVDESTRLCLEFAGQARVFVPKQSPSAGPEVAHLVPFTDGTPDVAGMLIWPNQMG</sequence>
<dbReference type="Proteomes" id="UP000030002">
    <property type="component" value="Unassembled WGS sequence"/>
</dbReference>
<dbReference type="EMBL" id="AVPJ01000015">
    <property type="protein sequence ID" value="KGN30843.1"/>
    <property type="molecule type" value="Genomic_DNA"/>
</dbReference>
<accession>A0A0A0J164</accession>
<proteinExistence type="predicted"/>